<proteinExistence type="predicted"/>
<dbReference type="Proteomes" id="UP000717328">
    <property type="component" value="Unassembled WGS sequence"/>
</dbReference>
<comment type="caution">
    <text evidence="2">The sequence shown here is derived from an EMBL/GenBank/DDBJ whole genome shotgun (WGS) entry which is preliminary data.</text>
</comment>
<gene>
    <name evidence="2" type="ORF">H0H81_004515</name>
</gene>
<evidence type="ECO:0000256" key="1">
    <source>
        <dbReference type="SAM" id="MobiDB-lite"/>
    </source>
</evidence>
<dbReference type="OrthoDB" id="21557at2759"/>
<dbReference type="AlphaFoldDB" id="A0A9P7K6W3"/>
<feature type="compositionally biased region" description="Pro residues" evidence="1">
    <location>
        <begin position="142"/>
        <end position="154"/>
    </location>
</feature>
<dbReference type="EMBL" id="JABCKI010005725">
    <property type="protein sequence ID" value="KAG5639313.1"/>
    <property type="molecule type" value="Genomic_DNA"/>
</dbReference>
<accession>A0A9P7K6W3</accession>
<keyword evidence="3" id="KW-1185">Reference proteome</keyword>
<feature type="compositionally biased region" description="Low complexity" evidence="1">
    <location>
        <begin position="84"/>
        <end position="128"/>
    </location>
</feature>
<reference evidence="2" key="1">
    <citation type="submission" date="2021-02" db="EMBL/GenBank/DDBJ databases">
        <authorList>
            <person name="Nieuwenhuis M."/>
            <person name="Van De Peppel L.J.J."/>
        </authorList>
    </citation>
    <scope>NUCLEOTIDE SEQUENCE</scope>
    <source>
        <strain evidence="2">D49</strain>
    </source>
</reference>
<feature type="region of interest" description="Disordered" evidence="1">
    <location>
        <begin position="1"/>
        <end position="177"/>
    </location>
</feature>
<sequence length="177" mass="18597">MSDESPKGKGKAEALNKRADEAEFNLKRKRLGSPQVSPVKNQKKQKTSGSPVSRLKTGKDSAGPRNTPHYSPSNSKSKSKIPSKLRDTSTIGGSSTSVSSRDSSPGGGSVPTPASSSFSRSPHIPSRPIGNLKSKVNGIGPPKRPTPPRPPQPIHVPDYTIDVEGEETGSSTDTDSS</sequence>
<name>A0A9P7K6W3_9AGAR</name>
<evidence type="ECO:0000313" key="2">
    <source>
        <dbReference type="EMBL" id="KAG5639313.1"/>
    </source>
</evidence>
<protein>
    <submittedName>
        <fullName evidence="2">Uncharacterized protein</fullName>
    </submittedName>
</protein>
<reference evidence="2" key="2">
    <citation type="submission" date="2021-10" db="EMBL/GenBank/DDBJ databases">
        <title>Phylogenomics reveals ancestral predisposition of the termite-cultivated fungus Termitomyces towards a domesticated lifestyle.</title>
        <authorList>
            <person name="Auxier B."/>
            <person name="Grum-Grzhimaylo A."/>
            <person name="Cardenas M.E."/>
            <person name="Lodge J.D."/>
            <person name="Laessoe T."/>
            <person name="Pedersen O."/>
            <person name="Smith M.E."/>
            <person name="Kuyper T.W."/>
            <person name="Franco-Molano E.A."/>
            <person name="Baroni T.J."/>
            <person name="Aanen D.K."/>
        </authorList>
    </citation>
    <scope>NUCLEOTIDE SEQUENCE</scope>
    <source>
        <strain evidence="2">D49</strain>
    </source>
</reference>
<feature type="compositionally biased region" description="Basic and acidic residues" evidence="1">
    <location>
        <begin position="1"/>
        <end position="26"/>
    </location>
</feature>
<organism evidence="2 3">
    <name type="scientific">Sphagnurus paluster</name>
    <dbReference type="NCBI Taxonomy" id="117069"/>
    <lineage>
        <taxon>Eukaryota</taxon>
        <taxon>Fungi</taxon>
        <taxon>Dikarya</taxon>
        <taxon>Basidiomycota</taxon>
        <taxon>Agaricomycotina</taxon>
        <taxon>Agaricomycetes</taxon>
        <taxon>Agaricomycetidae</taxon>
        <taxon>Agaricales</taxon>
        <taxon>Tricholomatineae</taxon>
        <taxon>Lyophyllaceae</taxon>
        <taxon>Sphagnurus</taxon>
    </lineage>
</organism>
<feature type="compositionally biased region" description="Low complexity" evidence="1">
    <location>
        <begin position="168"/>
        <end position="177"/>
    </location>
</feature>
<evidence type="ECO:0000313" key="3">
    <source>
        <dbReference type="Proteomes" id="UP000717328"/>
    </source>
</evidence>